<feature type="compositionally biased region" description="Polar residues" evidence="1">
    <location>
        <begin position="352"/>
        <end position="364"/>
    </location>
</feature>
<dbReference type="Gene3D" id="2.60.120.560">
    <property type="entry name" value="Exo-inulinase, domain 1"/>
    <property type="match status" value="1"/>
</dbReference>
<dbReference type="EMBL" id="SJPZ01000003">
    <property type="protein sequence ID" value="TWU60927.1"/>
    <property type="molecule type" value="Genomic_DNA"/>
</dbReference>
<evidence type="ECO:0000313" key="4">
    <source>
        <dbReference type="EMBL" id="TWU60927.1"/>
    </source>
</evidence>
<reference evidence="4 5" key="1">
    <citation type="submission" date="2019-02" db="EMBL/GenBank/DDBJ databases">
        <title>Deep-cultivation of Planctomycetes and their phenomic and genomic characterization uncovers novel biology.</title>
        <authorList>
            <person name="Wiegand S."/>
            <person name="Jogler M."/>
            <person name="Boedeker C."/>
            <person name="Pinto D."/>
            <person name="Vollmers J."/>
            <person name="Rivas-Marin E."/>
            <person name="Kohn T."/>
            <person name="Peeters S.H."/>
            <person name="Heuer A."/>
            <person name="Rast P."/>
            <person name="Oberbeckmann S."/>
            <person name="Bunk B."/>
            <person name="Jeske O."/>
            <person name="Meyerdierks A."/>
            <person name="Storesund J.E."/>
            <person name="Kallscheuer N."/>
            <person name="Luecker S."/>
            <person name="Lage O.M."/>
            <person name="Pohl T."/>
            <person name="Merkel B.J."/>
            <person name="Hornburger P."/>
            <person name="Mueller R.-W."/>
            <person name="Bruemmer F."/>
            <person name="Labrenz M."/>
            <person name="Spormann A.M."/>
            <person name="Op Den Camp H."/>
            <person name="Overmann J."/>
            <person name="Amann R."/>
            <person name="Jetten M.S.M."/>
            <person name="Mascher T."/>
            <person name="Medema M.H."/>
            <person name="Devos D.P."/>
            <person name="Kaster A.-K."/>
            <person name="Ovreas L."/>
            <person name="Rohde M."/>
            <person name="Galperin M.Y."/>
            <person name="Jogler C."/>
        </authorList>
    </citation>
    <scope>NUCLEOTIDE SEQUENCE [LARGE SCALE GENOMIC DNA]</scope>
    <source>
        <strain evidence="4 5">V7</strain>
    </source>
</reference>
<feature type="signal peptide" evidence="2">
    <location>
        <begin position="1"/>
        <end position="24"/>
    </location>
</feature>
<dbReference type="Proteomes" id="UP000316476">
    <property type="component" value="Unassembled WGS sequence"/>
</dbReference>
<proteinExistence type="predicted"/>
<dbReference type="GO" id="GO:0016787">
    <property type="term" value="F:hydrolase activity"/>
    <property type="evidence" value="ECO:0007669"/>
    <property type="project" value="InterPro"/>
</dbReference>
<evidence type="ECO:0000259" key="3">
    <source>
        <dbReference type="Pfam" id="PF06439"/>
    </source>
</evidence>
<evidence type="ECO:0000313" key="5">
    <source>
        <dbReference type="Proteomes" id="UP000316476"/>
    </source>
</evidence>
<organism evidence="4 5">
    <name type="scientific">Crateriforma conspicua</name>
    <dbReference type="NCBI Taxonomy" id="2527996"/>
    <lineage>
        <taxon>Bacteria</taxon>
        <taxon>Pseudomonadati</taxon>
        <taxon>Planctomycetota</taxon>
        <taxon>Planctomycetia</taxon>
        <taxon>Planctomycetales</taxon>
        <taxon>Planctomycetaceae</taxon>
        <taxon>Crateriforma</taxon>
    </lineage>
</organism>
<dbReference type="InterPro" id="IPR010496">
    <property type="entry name" value="AL/BT2_dom"/>
</dbReference>
<evidence type="ECO:0000256" key="1">
    <source>
        <dbReference type="SAM" id="MobiDB-lite"/>
    </source>
</evidence>
<name>A0A5C6FN18_9PLAN</name>
<feature type="compositionally biased region" description="Basic and acidic residues" evidence="1">
    <location>
        <begin position="365"/>
        <end position="377"/>
    </location>
</feature>
<dbReference type="Pfam" id="PF06439">
    <property type="entry name" value="3keto-disac_hyd"/>
    <property type="match status" value="1"/>
</dbReference>
<sequence length="421" mass="45431" precursor="true">MRRSTALLLVCLAASLVASGSATAQQDSPPQKEAFLTPPADSPDYRLLGEYVGSVTDPSGDDQTLGLQVRPVGNRDFDGLLFSGGLPGQDGHDPDGTRVEGLRSGDLMILTGTDKVFVLDADQCRVMSVDGQVLGQLQRIKRTSPSLSAKPPADAVVLFDGTGTDQFKPGAMDDDGFLKVGADMLPLFQDFDLHLEFKLPYMPKSDSQARGNSGIYIHSRYECQVLDSFAQPRLFNGCGAIYRFKAPDLNMCLPPLVWQTYDIRFTAARWNADGSKRRNARISSWLNGVKVQDDVEVVDKTGHGQPEGPTLLPTKFQNHSDPVLYRNIWIIDRGLSVGDDFPPVVQADESKQAQTSPSKKQAASKQDDSKPSAEVEPAKTPASDSEPQPSASQTSEAESSESKPAKAQPSGDDSDDSGQAN</sequence>
<feature type="domain" description="3-keto-alpha-glucoside-1,2-lyase/3-keto-2-hydroxy-glucal hydratase" evidence="3">
    <location>
        <begin position="155"/>
        <end position="330"/>
    </location>
</feature>
<dbReference type="OrthoDB" id="176168at2"/>
<comment type="caution">
    <text evidence="4">The sequence shown here is derived from an EMBL/GenBank/DDBJ whole genome shotgun (WGS) entry which is preliminary data.</text>
</comment>
<gene>
    <name evidence="4" type="ORF">V7x_52360</name>
</gene>
<keyword evidence="2" id="KW-0732">Signal</keyword>
<accession>A0A5C6FN18</accession>
<protein>
    <recommendedName>
        <fullName evidence="3">3-keto-alpha-glucoside-1,2-lyase/3-keto-2-hydroxy-glucal hydratase domain-containing protein</fullName>
    </recommendedName>
</protein>
<feature type="chain" id="PRO_5023037553" description="3-keto-alpha-glucoside-1,2-lyase/3-keto-2-hydroxy-glucal hydratase domain-containing protein" evidence="2">
    <location>
        <begin position="25"/>
        <end position="421"/>
    </location>
</feature>
<evidence type="ECO:0000256" key="2">
    <source>
        <dbReference type="SAM" id="SignalP"/>
    </source>
</evidence>
<feature type="compositionally biased region" description="Acidic residues" evidence="1">
    <location>
        <begin position="412"/>
        <end position="421"/>
    </location>
</feature>
<feature type="region of interest" description="Disordered" evidence="1">
    <location>
        <begin position="347"/>
        <end position="421"/>
    </location>
</feature>
<dbReference type="RefSeq" id="WP_146416280.1">
    <property type="nucleotide sequence ID" value="NZ_SJPZ01000003.1"/>
</dbReference>
<feature type="region of interest" description="Disordered" evidence="1">
    <location>
        <begin position="21"/>
        <end position="40"/>
    </location>
</feature>
<dbReference type="AlphaFoldDB" id="A0A5C6FN18"/>